<accession>A0A7G9YT64</accession>
<name>A0A7G9YT64_9EURY</name>
<evidence type="ECO:0000313" key="1">
    <source>
        <dbReference type="EMBL" id="QNO51198.1"/>
    </source>
</evidence>
<reference evidence="1" key="1">
    <citation type="submission" date="2020-06" db="EMBL/GenBank/DDBJ databases">
        <title>Unique genomic features of the anaerobic methanotrophic archaea.</title>
        <authorList>
            <person name="Chadwick G.L."/>
            <person name="Skennerton C.T."/>
            <person name="Laso-Perez R."/>
            <person name="Leu A.O."/>
            <person name="Speth D.R."/>
            <person name="Yu H."/>
            <person name="Morgan-Lang C."/>
            <person name="Hatzenpichler R."/>
            <person name="Goudeau D."/>
            <person name="Malmstrom R."/>
            <person name="Brazelton W.J."/>
            <person name="Woyke T."/>
            <person name="Hallam S.J."/>
            <person name="Tyson G.W."/>
            <person name="Wegener G."/>
            <person name="Boetius A."/>
            <person name="Orphan V."/>
        </authorList>
    </citation>
    <scope>NUCLEOTIDE SEQUENCE</scope>
</reference>
<gene>
    <name evidence="1" type="ORF">NIPIMIJO_00038</name>
</gene>
<dbReference type="AlphaFoldDB" id="A0A7G9YT64"/>
<organism evidence="1">
    <name type="scientific">Candidatus Methanophagaceae archaeon ANME-1 ERB6</name>
    <dbReference type="NCBI Taxonomy" id="2759912"/>
    <lineage>
        <taxon>Archaea</taxon>
        <taxon>Methanobacteriati</taxon>
        <taxon>Methanobacteriota</taxon>
        <taxon>Stenosarchaea group</taxon>
        <taxon>Methanomicrobia</taxon>
        <taxon>Candidatus Methanophagales</taxon>
        <taxon>Candidatus Methanophagaceae</taxon>
    </lineage>
</organism>
<protein>
    <submittedName>
        <fullName evidence="1">Uncharacterized protein</fullName>
    </submittedName>
</protein>
<proteinExistence type="predicted"/>
<dbReference type="EMBL" id="MT631462">
    <property type="protein sequence ID" value="QNO51198.1"/>
    <property type="molecule type" value="Genomic_DNA"/>
</dbReference>
<sequence>MNWQSRIGVLVIYGFDFLKHRRRISSRREIVRFKGDKKNGRIRISGSFEITTLQKWCRIGLVFRFSETVKWYEYEPSIGLRFNPYRVSIADHMGKVLFSEKRSFMEFASLFKTAYAGQRFLGRYTATHKGEVAILEFIPPYPGRYKLDFDLVADEDFSEPGHKRMTSFQELTLYVREGVKPMEGSEYPHKRVNLSKKST</sequence>